<gene>
    <name evidence="1" type="ORF">CYFUS_003146</name>
</gene>
<reference evidence="1 2" key="1">
    <citation type="submission" date="2017-06" db="EMBL/GenBank/DDBJ databases">
        <title>Sequencing and comparative analysis of myxobacterial genomes.</title>
        <authorList>
            <person name="Rupp O."/>
            <person name="Goesmann A."/>
            <person name="Sogaard-Andersen L."/>
        </authorList>
    </citation>
    <scope>NUCLEOTIDE SEQUENCE [LARGE SCALE GENOMIC DNA]</scope>
    <source>
        <strain evidence="1 2">DSM 52655</strain>
    </source>
</reference>
<dbReference type="EMBL" id="CP022098">
    <property type="protein sequence ID" value="ATB37721.1"/>
    <property type="molecule type" value="Genomic_DNA"/>
</dbReference>
<dbReference type="KEGG" id="cfus:CYFUS_003146"/>
<accession>A0A250J2X5</accession>
<dbReference type="Proteomes" id="UP000217257">
    <property type="component" value="Chromosome"/>
</dbReference>
<proteinExistence type="predicted"/>
<sequence>MRVFDNLLILASNVHGHTERSRGILLSLPMQWVLENIEARAEPLLHEATQEEYRALFELYLELDQGLARRLAERALNHLDPEVREAGEEFMEQLT</sequence>
<protein>
    <submittedName>
        <fullName evidence="1">Uncharacterized protein</fullName>
    </submittedName>
</protein>
<dbReference type="AlphaFoldDB" id="A0A250J2X5"/>
<evidence type="ECO:0000313" key="2">
    <source>
        <dbReference type="Proteomes" id="UP000217257"/>
    </source>
</evidence>
<evidence type="ECO:0000313" key="1">
    <source>
        <dbReference type="EMBL" id="ATB37721.1"/>
    </source>
</evidence>
<name>A0A250J2X5_9BACT</name>
<organism evidence="1 2">
    <name type="scientific">Cystobacter fuscus</name>
    <dbReference type="NCBI Taxonomy" id="43"/>
    <lineage>
        <taxon>Bacteria</taxon>
        <taxon>Pseudomonadati</taxon>
        <taxon>Myxococcota</taxon>
        <taxon>Myxococcia</taxon>
        <taxon>Myxococcales</taxon>
        <taxon>Cystobacterineae</taxon>
        <taxon>Archangiaceae</taxon>
        <taxon>Cystobacter</taxon>
    </lineage>
</organism>